<dbReference type="EMBL" id="CP009621">
    <property type="protein sequence ID" value="AKD02618.1"/>
    <property type="molecule type" value="Genomic_DNA"/>
</dbReference>
<protein>
    <recommendedName>
        <fullName evidence="1">YgjP-like metallopeptidase domain-containing protein</fullName>
    </recommendedName>
</protein>
<dbReference type="KEGG" id="pko:PKOR_05130"/>
<keyword evidence="3" id="KW-1185">Reference proteome</keyword>
<reference evidence="2 3" key="1">
    <citation type="journal article" date="2015" name="Sci. Rep.">
        <title>Unraveling adaptation of Pontibacter korlensis to radiation and infertility in desert through complete genome and comparative transcriptomic analysis.</title>
        <authorList>
            <person name="Dai J."/>
            <person name="Dai W."/>
            <person name="Qiu C."/>
            <person name="Yang Z."/>
            <person name="Zhang Y."/>
            <person name="Zhou M."/>
            <person name="Zhang L."/>
            <person name="Fang C."/>
            <person name="Gao Q."/>
            <person name="Yang Q."/>
            <person name="Li X."/>
            <person name="Wang Z."/>
            <person name="Wang Z."/>
            <person name="Jia Z."/>
            <person name="Chen X."/>
        </authorList>
    </citation>
    <scope>NUCLEOTIDE SEQUENCE [LARGE SCALE GENOMIC DNA]</scope>
    <source>
        <strain evidence="2 3">X14-1T</strain>
    </source>
</reference>
<dbReference type="InterPro" id="IPR002725">
    <property type="entry name" value="YgjP-like_metallopeptidase"/>
</dbReference>
<accession>A0A0E3ZCJ5</accession>
<dbReference type="AlphaFoldDB" id="A0A0E3ZCJ5"/>
<name>A0A0E3ZCJ5_9BACT</name>
<proteinExistence type="predicted"/>
<dbReference type="PATRIC" id="fig|400092.3.peg.1142"/>
<dbReference type="STRING" id="400092.PKOR_05130"/>
<gene>
    <name evidence="2" type="ORF">PKOR_05130</name>
</gene>
<evidence type="ECO:0000259" key="1">
    <source>
        <dbReference type="Pfam" id="PF01863"/>
    </source>
</evidence>
<evidence type="ECO:0000313" key="3">
    <source>
        <dbReference type="Proteomes" id="UP000033109"/>
    </source>
</evidence>
<dbReference type="OrthoDB" id="9811177at2"/>
<dbReference type="RefSeq" id="WP_046309515.1">
    <property type="nucleotide sequence ID" value="NZ_CBCSCY010000009.1"/>
</dbReference>
<dbReference type="HOGENOM" id="CLU_065947_2_2_10"/>
<organism evidence="2 3">
    <name type="scientific">Pontibacter korlensis</name>
    <dbReference type="NCBI Taxonomy" id="400092"/>
    <lineage>
        <taxon>Bacteria</taxon>
        <taxon>Pseudomonadati</taxon>
        <taxon>Bacteroidota</taxon>
        <taxon>Cytophagia</taxon>
        <taxon>Cytophagales</taxon>
        <taxon>Hymenobacteraceae</taxon>
        <taxon>Pontibacter</taxon>
    </lineage>
</organism>
<feature type="domain" description="YgjP-like metallopeptidase" evidence="1">
    <location>
        <begin position="30"/>
        <end position="240"/>
    </location>
</feature>
<sequence length="246" mass="28846">MSSSFLRLTSVNLHIDGIGKVLFERSDKAKRLSISVRPLKGVRVAVPPHISFEKAEQLIYTKADWIKEHQARMQQQEQQVTVYDHNSEFKTKYHTLRLLTHARYDMRCVIENGYINVFYPAFKEVNDTDVQKFIRKSIEEAYRKEAKQYLPERVAYFADKFGFEYQSVFIKNAKSRWGSCSHMNNINLNLHLMRLPDALCDYVILHELAHTVEKNHGPRFWSLLDSVCGNARALDKKLKAYRISIF</sequence>
<dbReference type="Pfam" id="PF01863">
    <property type="entry name" value="YgjP-like"/>
    <property type="match status" value="1"/>
</dbReference>
<evidence type="ECO:0000313" key="2">
    <source>
        <dbReference type="EMBL" id="AKD02618.1"/>
    </source>
</evidence>
<dbReference type="Proteomes" id="UP000033109">
    <property type="component" value="Chromosome"/>
</dbReference>
<dbReference type="Gene3D" id="3.30.2010.10">
    <property type="entry name" value="Metalloproteases ('zincins'), catalytic domain"/>
    <property type="match status" value="1"/>
</dbReference>
<dbReference type="CDD" id="cd07344">
    <property type="entry name" value="M48_yhfN_like"/>
    <property type="match status" value="1"/>
</dbReference>
<dbReference type="InterPro" id="IPR053136">
    <property type="entry name" value="UTP_pyrophosphatase-like"/>
</dbReference>
<dbReference type="PANTHER" id="PTHR30399:SF1">
    <property type="entry name" value="UTP PYROPHOSPHATASE"/>
    <property type="match status" value="1"/>
</dbReference>
<dbReference type="PANTHER" id="PTHR30399">
    <property type="entry name" value="UNCHARACTERIZED PROTEIN YGJP"/>
    <property type="match status" value="1"/>
</dbReference>